<protein>
    <recommendedName>
        <fullName evidence="1">Phage head morphogenesis domain-containing protein</fullName>
    </recommendedName>
</protein>
<reference evidence="2" key="1">
    <citation type="submission" date="2020-06" db="EMBL/GenBank/DDBJ databases">
        <authorList>
            <person name="Dong N."/>
        </authorList>
    </citation>
    <scope>NUCLEOTIDE SEQUENCE</scope>
    <source>
        <strain evidence="2">210</strain>
    </source>
</reference>
<dbReference type="Pfam" id="PF04233">
    <property type="entry name" value="Phage_Mu_F"/>
    <property type="match status" value="1"/>
</dbReference>
<evidence type="ECO:0000313" key="3">
    <source>
        <dbReference type="Proteomes" id="UP001173578"/>
    </source>
</evidence>
<feature type="domain" description="Phage head morphogenesis" evidence="1">
    <location>
        <begin position="98"/>
        <end position="169"/>
    </location>
</feature>
<dbReference type="InterPro" id="IPR024079">
    <property type="entry name" value="MetalloPept_cat_dom_sf"/>
</dbReference>
<organism evidence="2 3">
    <name type="scientific">Empedobacter falsenii</name>
    <dbReference type="NCBI Taxonomy" id="343874"/>
    <lineage>
        <taxon>Bacteria</taxon>
        <taxon>Pseudomonadati</taxon>
        <taxon>Bacteroidota</taxon>
        <taxon>Flavobacteriia</taxon>
        <taxon>Flavobacteriales</taxon>
        <taxon>Weeksellaceae</taxon>
        <taxon>Empedobacter</taxon>
    </lineage>
</organism>
<dbReference type="GO" id="GO:0008237">
    <property type="term" value="F:metallopeptidase activity"/>
    <property type="evidence" value="ECO:0007669"/>
    <property type="project" value="InterPro"/>
</dbReference>
<sequence>MHAQGSYNYKDLDQEPYKNLINKTNSFLSKAVTDNNVTGFMKDAFKNDIFIFSHLRTHAQLQEAGSLLLTDDGKIKSFDLFKLDIAKINGLYNENYLQAEYQFAVSSVQMGEKWQNYVESDRYNLQYRTAQDDKVRISHQPLHGITLPMNNPFWDKFYPPNGWRCRCNAVQVRASKYPATNEETALKAGNIATTQIGKDNKNRLEIFRFNSGKQQRVFPPNHPYNKVKDAENVKKDVEKTVKNEKDFVPKILNKYEDKIGVKINREFFSNLEKETPLHFVNPKGSGTKSTGAYFHPTQNFVKIPIDDRRKNSPWYGEAIFYHEYGHAIDWQKGLKNLESLTKLMSKHRELFKKDFEKYKKLDQKIDAIGYRAYKNNNHDLMEMVGAVRDTLKSIDIRIGSGHPDNYFKQKGNSEAEFIAHAFENKYKGNKVFKKYLPELHDEMIKWLENSL</sequence>
<dbReference type="AlphaFoldDB" id="A0AAW7DJ74"/>
<accession>A0AAW7DJ74</accession>
<proteinExistence type="predicted"/>
<dbReference type="InterPro" id="IPR006528">
    <property type="entry name" value="Phage_head_morphogenesis_dom"/>
</dbReference>
<evidence type="ECO:0000313" key="2">
    <source>
        <dbReference type="EMBL" id="MDM1550647.1"/>
    </source>
</evidence>
<gene>
    <name evidence="2" type="ORF">HX095_05415</name>
</gene>
<dbReference type="Proteomes" id="UP001173578">
    <property type="component" value="Unassembled WGS sequence"/>
</dbReference>
<name>A0AAW7DJ74_9FLAO</name>
<dbReference type="RefSeq" id="WP_286485330.1">
    <property type="nucleotide sequence ID" value="NZ_JACALR010000002.1"/>
</dbReference>
<reference evidence="2" key="2">
    <citation type="journal article" date="2022" name="Sci. Total Environ.">
        <title>Prevalence, transmission, and molecular epidemiology of tet(X)-positive bacteria among humans, animals, and environmental niches in China: An epidemiological, and genomic-based study.</title>
        <authorList>
            <person name="Dong N."/>
            <person name="Zeng Y."/>
            <person name="Cai C."/>
            <person name="Sun C."/>
            <person name="Lu J."/>
            <person name="Liu C."/>
            <person name="Zhou H."/>
            <person name="Sun Q."/>
            <person name="Shu L."/>
            <person name="Wang H."/>
            <person name="Wang Y."/>
            <person name="Wang S."/>
            <person name="Wu C."/>
            <person name="Chan E.W."/>
            <person name="Chen G."/>
            <person name="Shen Z."/>
            <person name="Chen S."/>
            <person name="Zhang R."/>
        </authorList>
    </citation>
    <scope>NUCLEOTIDE SEQUENCE</scope>
    <source>
        <strain evidence="2">210</strain>
    </source>
</reference>
<dbReference type="EMBL" id="JACALR010000002">
    <property type="protein sequence ID" value="MDM1550647.1"/>
    <property type="molecule type" value="Genomic_DNA"/>
</dbReference>
<dbReference type="Gene3D" id="3.40.390.10">
    <property type="entry name" value="Collagenase (Catalytic Domain)"/>
    <property type="match status" value="1"/>
</dbReference>
<comment type="caution">
    <text evidence="2">The sequence shown here is derived from an EMBL/GenBank/DDBJ whole genome shotgun (WGS) entry which is preliminary data.</text>
</comment>
<evidence type="ECO:0000259" key="1">
    <source>
        <dbReference type="Pfam" id="PF04233"/>
    </source>
</evidence>